<evidence type="ECO:0000313" key="2">
    <source>
        <dbReference type="Proteomes" id="UP000035159"/>
    </source>
</evidence>
<name>A0A0G2Z4I8_9BACT</name>
<reference evidence="1 2" key="1">
    <citation type="submission" date="2015-04" db="EMBL/GenBank/DDBJ databases">
        <title>Complete Genome Sequence of Kosmotoga pacifica SLHLJ1.</title>
        <authorList>
            <person name="Jiang L.J."/>
            <person name="Shao Z.Z."/>
            <person name="Jebbar M."/>
        </authorList>
    </citation>
    <scope>NUCLEOTIDE SEQUENCE [LARGE SCALE GENOMIC DNA]</scope>
    <source>
        <strain evidence="1 2">SLHLJ1</strain>
    </source>
</reference>
<evidence type="ECO:0008006" key="3">
    <source>
        <dbReference type="Google" id="ProtNLM"/>
    </source>
</evidence>
<dbReference type="AlphaFoldDB" id="A0A0G2Z4I8"/>
<dbReference type="OrthoDB" id="9813214at2"/>
<sequence>MKSLVIGYNHTFNDKRVMRTVKALRKLGTVYYQYAGDFVNDFEDIVSIPLKKPNAKKRIKYYKQRREFDKEILKLVKTLDYDLAYFHYFPASMPLGIFKAVKERGKTLIYELHEIIPIQFLPERYKSLSFIMWQIFKQQLLLSDAIACASEEALKFMLTKTRVLSKPFFILPNYASIKLLPEPRSKRRKEIVYVGRAQRSTNSEKAFLMELKNRGFTLKSIGMNWNIADISLPFLPYPEMMKEVARSAFSLISFQSRKDINYSNDIYSLPNKLFDSVAAGTPVIVNSRFKSMASLVERYNVGTVIDTTQSICSITTKIIKAWNDYETFLDAIQTNAEHFIWNEKKEQEFIDFVLGVIK</sequence>
<dbReference type="KEGG" id="kpf:IX53_00330"/>
<dbReference type="RefSeq" id="WP_047753660.1">
    <property type="nucleotide sequence ID" value="NZ_CAJUHA010000002.1"/>
</dbReference>
<protein>
    <recommendedName>
        <fullName evidence="3">Glycosyltransferase subfamily 4-like N-terminal domain-containing protein</fullName>
    </recommendedName>
</protein>
<evidence type="ECO:0000313" key="1">
    <source>
        <dbReference type="EMBL" id="AKI96525.1"/>
    </source>
</evidence>
<dbReference type="STRING" id="1330330.IX53_00330"/>
<dbReference type="PATRIC" id="fig|1330330.3.peg.62"/>
<keyword evidence="2" id="KW-1185">Reference proteome</keyword>
<proteinExistence type="predicted"/>
<accession>A0A0G2Z4I8</accession>
<organism evidence="1 2">
    <name type="scientific">Kosmotoga pacifica</name>
    <dbReference type="NCBI Taxonomy" id="1330330"/>
    <lineage>
        <taxon>Bacteria</taxon>
        <taxon>Thermotogati</taxon>
        <taxon>Thermotogota</taxon>
        <taxon>Thermotogae</taxon>
        <taxon>Kosmotogales</taxon>
        <taxon>Kosmotogaceae</taxon>
        <taxon>Kosmotoga</taxon>
    </lineage>
</organism>
<dbReference type="Gene3D" id="3.40.50.2000">
    <property type="entry name" value="Glycogen Phosphorylase B"/>
    <property type="match status" value="2"/>
</dbReference>
<dbReference type="EMBL" id="CP011232">
    <property type="protein sequence ID" value="AKI96525.1"/>
    <property type="molecule type" value="Genomic_DNA"/>
</dbReference>
<dbReference type="SUPFAM" id="SSF53756">
    <property type="entry name" value="UDP-Glycosyltransferase/glycogen phosphorylase"/>
    <property type="match status" value="1"/>
</dbReference>
<gene>
    <name evidence="1" type="ORF">IX53_00330</name>
</gene>
<dbReference type="Proteomes" id="UP000035159">
    <property type="component" value="Chromosome"/>
</dbReference>